<organism evidence="1">
    <name type="scientific">Arundo donax</name>
    <name type="common">Giant reed</name>
    <name type="synonym">Donax arundinaceus</name>
    <dbReference type="NCBI Taxonomy" id="35708"/>
    <lineage>
        <taxon>Eukaryota</taxon>
        <taxon>Viridiplantae</taxon>
        <taxon>Streptophyta</taxon>
        <taxon>Embryophyta</taxon>
        <taxon>Tracheophyta</taxon>
        <taxon>Spermatophyta</taxon>
        <taxon>Magnoliopsida</taxon>
        <taxon>Liliopsida</taxon>
        <taxon>Poales</taxon>
        <taxon>Poaceae</taxon>
        <taxon>PACMAD clade</taxon>
        <taxon>Arundinoideae</taxon>
        <taxon>Arundineae</taxon>
        <taxon>Arundo</taxon>
    </lineage>
</organism>
<reference evidence="1" key="2">
    <citation type="journal article" date="2015" name="Data Brief">
        <title>Shoot transcriptome of the giant reed, Arundo donax.</title>
        <authorList>
            <person name="Barrero R.A."/>
            <person name="Guerrero F.D."/>
            <person name="Moolhuijzen P."/>
            <person name="Goolsby J.A."/>
            <person name="Tidwell J."/>
            <person name="Bellgard S.E."/>
            <person name="Bellgard M.I."/>
        </authorList>
    </citation>
    <scope>NUCLEOTIDE SEQUENCE</scope>
    <source>
        <tissue evidence="1">Shoot tissue taken approximately 20 cm above the soil surface</tissue>
    </source>
</reference>
<proteinExistence type="predicted"/>
<protein>
    <submittedName>
        <fullName evidence="1">Uncharacterized protein</fullName>
    </submittedName>
</protein>
<name>A0A0A9AZH1_ARUDO</name>
<dbReference type="EMBL" id="GBRH01243565">
    <property type="protein sequence ID" value="JAD54330.1"/>
    <property type="molecule type" value="Transcribed_RNA"/>
</dbReference>
<accession>A0A0A9AZH1</accession>
<sequence length="35" mass="3957">MGKSTEFFFHRGGRYVLAADTGLISMTLANHHFRS</sequence>
<evidence type="ECO:0000313" key="1">
    <source>
        <dbReference type="EMBL" id="JAD54330.1"/>
    </source>
</evidence>
<reference evidence="1" key="1">
    <citation type="submission" date="2014-09" db="EMBL/GenBank/DDBJ databases">
        <authorList>
            <person name="Magalhaes I.L.F."/>
            <person name="Oliveira U."/>
            <person name="Santos F.R."/>
            <person name="Vidigal T.H.D.A."/>
            <person name="Brescovit A.D."/>
            <person name="Santos A.J."/>
        </authorList>
    </citation>
    <scope>NUCLEOTIDE SEQUENCE</scope>
    <source>
        <tissue evidence="1">Shoot tissue taken approximately 20 cm above the soil surface</tissue>
    </source>
</reference>
<dbReference type="AlphaFoldDB" id="A0A0A9AZH1"/>